<dbReference type="PANTHER" id="PTHR35089:SF1">
    <property type="entry name" value="CHAPERONE PROTEIN SKP"/>
    <property type="match status" value="1"/>
</dbReference>
<evidence type="ECO:0000256" key="1">
    <source>
        <dbReference type="ARBA" id="ARBA00009091"/>
    </source>
</evidence>
<dbReference type="GO" id="GO:0051082">
    <property type="term" value="F:unfolded protein binding"/>
    <property type="evidence" value="ECO:0007669"/>
    <property type="project" value="InterPro"/>
</dbReference>
<reference evidence="3 4" key="1">
    <citation type="journal article" date="2015" name="Int. J. Syst. Evol. Microbiol.">
        <title>Hyunsoonleella pacifica sp. nov., isolated from seawater of South Pacific Gyre.</title>
        <authorList>
            <person name="Gao X."/>
            <person name="Zhang Z."/>
            <person name="Dai X."/>
            <person name="Zhang X.H."/>
        </authorList>
    </citation>
    <scope>NUCLEOTIDE SEQUENCE [LARGE SCALE GENOMIC DNA]</scope>
    <source>
        <strain evidence="3 4">SW033</strain>
    </source>
</reference>
<proteinExistence type="inferred from homology"/>
<dbReference type="Pfam" id="PF03938">
    <property type="entry name" value="OmpH"/>
    <property type="match status" value="1"/>
</dbReference>
<evidence type="ECO:0000313" key="3">
    <source>
        <dbReference type="EMBL" id="TBN17897.1"/>
    </source>
</evidence>
<organism evidence="3 4">
    <name type="scientific">Hyunsoonleella pacifica</name>
    <dbReference type="NCBI Taxonomy" id="1080224"/>
    <lineage>
        <taxon>Bacteria</taxon>
        <taxon>Pseudomonadati</taxon>
        <taxon>Bacteroidota</taxon>
        <taxon>Flavobacteriia</taxon>
        <taxon>Flavobacteriales</taxon>
        <taxon>Flavobacteriaceae</taxon>
    </lineage>
</organism>
<gene>
    <name evidence="3" type="ORF">EYD46_06200</name>
</gene>
<name>A0A4Q9FRZ0_9FLAO</name>
<dbReference type="GO" id="GO:0005829">
    <property type="term" value="C:cytosol"/>
    <property type="evidence" value="ECO:0007669"/>
    <property type="project" value="TreeGrafter"/>
</dbReference>
<evidence type="ECO:0000313" key="4">
    <source>
        <dbReference type="Proteomes" id="UP000292372"/>
    </source>
</evidence>
<dbReference type="AlphaFoldDB" id="A0A4Q9FRZ0"/>
<keyword evidence="2" id="KW-0732">Signal</keyword>
<comment type="similarity">
    <text evidence="1">Belongs to the Skp family.</text>
</comment>
<accession>A0A4Q9FRZ0</accession>
<evidence type="ECO:0000256" key="2">
    <source>
        <dbReference type="ARBA" id="ARBA00022729"/>
    </source>
</evidence>
<dbReference type="GO" id="GO:0050821">
    <property type="term" value="P:protein stabilization"/>
    <property type="evidence" value="ECO:0007669"/>
    <property type="project" value="TreeGrafter"/>
</dbReference>
<protein>
    <submittedName>
        <fullName evidence="3">OmpH family outer membrane protein</fullName>
    </submittedName>
</protein>
<sequence length="181" mass="21507">MRNSKNIFLVFVLFISILSLVLSFFNKGSKVGYIYVDEVLSEYHAFQDYNTKLKAQESEFKDVLDVYYADIQEKVEYFKKNKKKLKEPEVIQKRNEIKELERVHREMSVISKQQIDSIKTAWLEPLYKDVNDEIKIYSEEKGFDYVFGNLGNGNIMYGKKTYNVTLDIIDRINVTYNKDKY</sequence>
<dbReference type="OrthoDB" id="1145062at2"/>
<dbReference type="InterPro" id="IPR024930">
    <property type="entry name" value="Skp_dom_sf"/>
</dbReference>
<dbReference type="EMBL" id="SIRS01000002">
    <property type="protein sequence ID" value="TBN17897.1"/>
    <property type="molecule type" value="Genomic_DNA"/>
</dbReference>
<keyword evidence="4" id="KW-1185">Reference proteome</keyword>
<comment type="caution">
    <text evidence="3">The sequence shown here is derived from an EMBL/GenBank/DDBJ whole genome shotgun (WGS) entry which is preliminary data.</text>
</comment>
<dbReference type="SUPFAM" id="SSF111384">
    <property type="entry name" value="OmpH-like"/>
    <property type="match status" value="1"/>
</dbReference>
<dbReference type="SMART" id="SM00935">
    <property type="entry name" value="OmpH"/>
    <property type="match status" value="1"/>
</dbReference>
<dbReference type="InterPro" id="IPR005632">
    <property type="entry name" value="Chaperone_Skp"/>
</dbReference>
<dbReference type="Proteomes" id="UP000292372">
    <property type="component" value="Unassembled WGS sequence"/>
</dbReference>
<dbReference type="PANTHER" id="PTHR35089">
    <property type="entry name" value="CHAPERONE PROTEIN SKP"/>
    <property type="match status" value="1"/>
</dbReference>
<dbReference type="Gene3D" id="3.30.910.20">
    <property type="entry name" value="Skp domain"/>
    <property type="match status" value="1"/>
</dbReference>